<keyword evidence="1 5" id="KW-0808">Transferase</keyword>
<dbReference type="GO" id="GO:0006654">
    <property type="term" value="P:phosphatidic acid biosynthetic process"/>
    <property type="evidence" value="ECO:0007669"/>
    <property type="project" value="TreeGrafter"/>
</dbReference>
<protein>
    <submittedName>
        <fullName evidence="5">Putative acyltransferase</fullName>
        <ecNumber evidence="5">2.3.-.-</ecNumber>
    </submittedName>
</protein>
<sequence length="348" mass="38203">MAKTKHPYIRRAQRPDTPGSAIQTAQRLSGSVESIARKAAMPLRRYGFPFRKPTVPRGVEVPVEESKLGPGYDTEWARSPLARTARGLIIEGPLRLAVRTVASPTVTGVDRLADLMRDDDVAPVIFAPNHHSHIDTGLMIRSIPMCWRRELVVAAAADYFFDAHWKASISALALNAIPIDRDATSRATADQMRDLIADGHSLIIYPEGGRSPDGWGQEFKGGAAYLSARTGAAVVPVFIDGTGEIYGKGAKKLRRGRTSVVFGTPLTPDEGENTRRFNSRIEAAVTRLGDEALTDYWTASKRSASGASPSLSGPDHNGWRRQWQLGERRKMSTAGIRRRRARNWPDLG</sequence>
<organism evidence="5 6">
    <name type="scientific">Ilumatobacter coccineus (strain NBRC 103263 / KCTC 29153 / YM16-304)</name>
    <dbReference type="NCBI Taxonomy" id="1313172"/>
    <lineage>
        <taxon>Bacteria</taxon>
        <taxon>Bacillati</taxon>
        <taxon>Actinomycetota</taxon>
        <taxon>Acidimicrobiia</taxon>
        <taxon>Acidimicrobiales</taxon>
        <taxon>Ilumatobacteraceae</taxon>
        <taxon>Ilumatobacter</taxon>
    </lineage>
</organism>
<dbReference type="Pfam" id="PF01553">
    <property type="entry name" value="Acyltransferase"/>
    <property type="match status" value="1"/>
</dbReference>
<gene>
    <name evidence="5" type="ORF">YM304_22230</name>
</gene>
<dbReference type="RefSeq" id="WP_015441784.1">
    <property type="nucleotide sequence ID" value="NC_020520.1"/>
</dbReference>
<dbReference type="EMBL" id="AP012057">
    <property type="protein sequence ID" value="BAN02537.1"/>
    <property type="molecule type" value="Genomic_DNA"/>
</dbReference>
<dbReference type="InterPro" id="IPR002123">
    <property type="entry name" value="Plipid/glycerol_acylTrfase"/>
</dbReference>
<feature type="compositionally biased region" description="Basic residues" evidence="3">
    <location>
        <begin position="1"/>
        <end position="12"/>
    </location>
</feature>
<keyword evidence="6" id="KW-1185">Reference proteome</keyword>
<evidence type="ECO:0000313" key="5">
    <source>
        <dbReference type="EMBL" id="BAN02537.1"/>
    </source>
</evidence>
<feature type="region of interest" description="Disordered" evidence="3">
    <location>
        <begin position="1"/>
        <end position="24"/>
    </location>
</feature>
<evidence type="ECO:0000256" key="3">
    <source>
        <dbReference type="SAM" id="MobiDB-lite"/>
    </source>
</evidence>
<accession>A0A6C7E701</accession>
<feature type="compositionally biased region" description="Low complexity" evidence="3">
    <location>
        <begin position="303"/>
        <end position="314"/>
    </location>
</feature>
<dbReference type="OrthoDB" id="9808424at2"/>
<dbReference type="EC" id="2.3.-.-" evidence="5"/>
<reference evidence="5 6" key="1">
    <citation type="journal article" date="2013" name="Int. J. Syst. Evol. Microbiol.">
        <title>Ilumatobacter nonamiense sp. nov. and Ilumatobacter coccineum sp. nov., isolated from seashore sand.</title>
        <authorList>
            <person name="Matsumoto A."/>
            <person name="Kasai H."/>
            <person name="Matsuo Y."/>
            <person name="Shizuri Y."/>
            <person name="Ichikawa N."/>
            <person name="Fujita N."/>
            <person name="Omura S."/>
            <person name="Takahashi Y."/>
        </authorList>
    </citation>
    <scope>NUCLEOTIDE SEQUENCE [LARGE SCALE GENOMIC DNA]</scope>
    <source>
        <strain evidence="6">NBRC 103263 / KCTC 29153 / YM16-304</strain>
    </source>
</reference>
<dbReference type="CDD" id="cd07989">
    <property type="entry name" value="LPLAT_AGPAT-like"/>
    <property type="match status" value="1"/>
</dbReference>
<dbReference type="AlphaFoldDB" id="A0A6C7E701"/>
<dbReference type="SUPFAM" id="SSF69593">
    <property type="entry name" value="Glycerol-3-phosphate (1)-acyltransferase"/>
    <property type="match status" value="1"/>
</dbReference>
<dbReference type="GO" id="GO:0003841">
    <property type="term" value="F:1-acylglycerol-3-phosphate O-acyltransferase activity"/>
    <property type="evidence" value="ECO:0007669"/>
    <property type="project" value="TreeGrafter"/>
</dbReference>
<feature type="domain" description="Phospholipid/glycerol acyltransferase" evidence="4">
    <location>
        <begin position="124"/>
        <end position="242"/>
    </location>
</feature>
<proteinExistence type="predicted"/>
<name>A0A6C7E701_ILUCY</name>
<dbReference type="SMART" id="SM00563">
    <property type="entry name" value="PlsC"/>
    <property type="match status" value="1"/>
</dbReference>
<dbReference type="KEGG" id="aym:YM304_22230"/>
<keyword evidence="2 5" id="KW-0012">Acyltransferase</keyword>
<evidence type="ECO:0000313" key="6">
    <source>
        <dbReference type="Proteomes" id="UP000011863"/>
    </source>
</evidence>
<feature type="region of interest" description="Disordered" evidence="3">
    <location>
        <begin position="302"/>
        <end position="348"/>
    </location>
</feature>
<evidence type="ECO:0000259" key="4">
    <source>
        <dbReference type="SMART" id="SM00563"/>
    </source>
</evidence>
<evidence type="ECO:0000256" key="1">
    <source>
        <dbReference type="ARBA" id="ARBA00022679"/>
    </source>
</evidence>
<dbReference type="PANTHER" id="PTHR10434">
    <property type="entry name" value="1-ACYL-SN-GLYCEROL-3-PHOSPHATE ACYLTRANSFERASE"/>
    <property type="match status" value="1"/>
</dbReference>
<evidence type="ECO:0000256" key="2">
    <source>
        <dbReference type="ARBA" id="ARBA00023315"/>
    </source>
</evidence>
<dbReference type="Proteomes" id="UP000011863">
    <property type="component" value="Chromosome"/>
</dbReference>
<dbReference type="PANTHER" id="PTHR10434:SF11">
    <property type="entry name" value="1-ACYL-SN-GLYCEROL-3-PHOSPHATE ACYLTRANSFERASE"/>
    <property type="match status" value="1"/>
</dbReference>